<dbReference type="AlphaFoldDB" id="A0A8B7XHR9"/>
<accession>A0A8B7XHR9</accession>
<dbReference type="SUPFAM" id="SSF51445">
    <property type="entry name" value="(Trans)glycosidases"/>
    <property type="match status" value="1"/>
</dbReference>
<dbReference type="PRINTS" id="PR00741">
    <property type="entry name" value="GLHYDRLASE29"/>
</dbReference>
<reference evidence="14" key="1">
    <citation type="submission" date="2025-08" db="UniProtKB">
        <authorList>
            <consortium name="RefSeq"/>
        </authorList>
    </citation>
    <scope>IDENTIFICATION</scope>
</reference>
<evidence type="ECO:0000313" key="13">
    <source>
        <dbReference type="Proteomes" id="UP000694845"/>
    </source>
</evidence>
<dbReference type="SMART" id="SM00812">
    <property type="entry name" value="Alpha_L_fucos"/>
    <property type="match status" value="1"/>
</dbReference>
<dbReference type="EC" id="3.2.1.51" evidence="6"/>
<dbReference type="Gene3D" id="3.20.20.80">
    <property type="entry name" value="Glycosidases"/>
    <property type="match status" value="1"/>
</dbReference>
<dbReference type="InterPro" id="IPR057739">
    <property type="entry name" value="Glyco_hydro_29_N"/>
</dbReference>
<dbReference type="FunFam" id="3.20.20.80:FF:000027">
    <property type="entry name" value="Alpha-L-fucosidase"/>
    <property type="match status" value="1"/>
</dbReference>
<evidence type="ECO:0000256" key="10">
    <source>
        <dbReference type="ARBA" id="ARBA00023295"/>
    </source>
</evidence>
<evidence type="ECO:0000256" key="2">
    <source>
        <dbReference type="ARBA" id="ARBA00000419"/>
    </source>
</evidence>
<evidence type="ECO:0000256" key="6">
    <source>
        <dbReference type="ARBA" id="ARBA00012662"/>
    </source>
</evidence>
<dbReference type="GO" id="GO:0006004">
    <property type="term" value="P:fucose metabolic process"/>
    <property type="evidence" value="ECO:0007669"/>
    <property type="project" value="InterPro"/>
</dbReference>
<dbReference type="Pfam" id="PF16757">
    <property type="entry name" value="Fucosidase_C"/>
    <property type="match status" value="1"/>
</dbReference>
<dbReference type="Proteomes" id="UP000694845">
    <property type="component" value="Unplaced"/>
</dbReference>
<evidence type="ECO:0000256" key="4">
    <source>
        <dbReference type="ARBA" id="ARBA00007951"/>
    </source>
</evidence>
<comment type="similarity">
    <text evidence="4">Belongs to the glycosyl hydrolase 29 family.</text>
</comment>
<evidence type="ECO:0000256" key="7">
    <source>
        <dbReference type="ARBA" id="ARBA00022729"/>
    </source>
</evidence>
<evidence type="ECO:0000259" key="11">
    <source>
        <dbReference type="Pfam" id="PF01120"/>
    </source>
</evidence>
<comment type="function">
    <text evidence="3">Alpha-L-fucosidase is responsible for hydrolyzing the alpha-1,6-linked fucose joined to the reducing-end N-acetylglucosamine of the carbohydrate moieties of glycoproteins.</text>
</comment>
<dbReference type="OrthoDB" id="6039950at2759"/>
<keyword evidence="9" id="KW-0325">Glycoprotein</keyword>
<keyword evidence="10" id="KW-0326">Glycosidase</keyword>
<dbReference type="PANTHER" id="PTHR10030:SF37">
    <property type="entry name" value="ALPHA-L-FUCOSIDASE-RELATED"/>
    <property type="match status" value="1"/>
</dbReference>
<comment type="subunit">
    <text evidence="5">Homotetramer.</text>
</comment>
<dbReference type="Pfam" id="PF01120">
    <property type="entry name" value="Alpha_L_fucos"/>
    <property type="match status" value="1"/>
</dbReference>
<name>A0A8B7XHR9_ACAPL</name>
<dbReference type="GO" id="GO:0004560">
    <property type="term" value="F:alpha-L-fucosidase activity"/>
    <property type="evidence" value="ECO:0007669"/>
    <property type="project" value="UniProtKB-EC"/>
</dbReference>
<dbReference type="RefSeq" id="XP_022080343.1">
    <property type="nucleotide sequence ID" value="XM_022224651.1"/>
</dbReference>
<dbReference type="OMA" id="KPDWHSQ"/>
<dbReference type="FunFam" id="2.60.40.1180:FF:000013">
    <property type="entry name" value="Alpha-L-fucosidase"/>
    <property type="match status" value="1"/>
</dbReference>
<dbReference type="PANTHER" id="PTHR10030">
    <property type="entry name" value="ALPHA-L-FUCOSIDASE"/>
    <property type="match status" value="1"/>
</dbReference>
<proteinExistence type="inferred from homology"/>
<feature type="domain" description="Alpha-L-fucosidase C-terminal" evidence="12">
    <location>
        <begin position="400"/>
        <end position="490"/>
    </location>
</feature>
<feature type="domain" description="Glycoside hydrolase family 29 N-terminal" evidence="11">
    <location>
        <begin position="54"/>
        <end position="389"/>
    </location>
</feature>
<dbReference type="GO" id="GO:0016139">
    <property type="term" value="P:glycoside catabolic process"/>
    <property type="evidence" value="ECO:0007669"/>
    <property type="project" value="TreeGrafter"/>
</dbReference>
<gene>
    <name evidence="14" type="primary">LOC110973664</name>
</gene>
<evidence type="ECO:0000256" key="1">
    <source>
        <dbReference type="ARBA" id="ARBA00000321"/>
    </source>
</evidence>
<keyword evidence="8" id="KW-0378">Hydrolase</keyword>
<evidence type="ECO:0000313" key="14">
    <source>
        <dbReference type="RefSeq" id="XP_022080343.1"/>
    </source>
</evidence>
<dbReference type="KEGG" id="aplc:110973664"/>
<evidence type="ECO:0000259" key="12">
    <source>
        <dbReference type="Pfam" id="PF16757"/>
    </source>
</evidence>
<dbReference type="GeneID" id="110973664"/>
<keyword evidence="13" id="KW-1185">Reference proteome</keyword>
<sequence>MPALGVSTARRDCVYAVPPLGGPKPLEPVLPPVGLGPAMSDDLGLDVPTAVAGVQARNEPNWESLDARPLPSSYDEAKIGVFSHWGVYSVPSYGSEWFWWNWQALCYPGYVKFMQKTRPSGFTYQDFAAEFKVELFDTEQFTDILQASGANYFVLTSNHHEGFTDWPSKYSWNWNSMDVGPKRDLVGEVAAAVRSKTNLRFGLYHSQFEWFNPLYIQDLKHLFTTNDYVTKVYMPELMELVETYRPELVWSDGSGEGVYQYWKSTEFLAWLYNDSPVKDSVVVNVRWGILCECNHGGYYTCQDRYNPGVLQKHKFENAMTLDLSSLGYRRDATLKDIMDIDVLIATLAQTVSCGGNLLVNVGPTRDGRIVPIFEERLRQMGAWLKVNGEAIYSSKPWKAQKDVKTESVWYTSKQNETVTAVYVIVLDWPIDNDIILGSTMPTNRTTVSVLGHEGALKWTRGPSGEGMTVTLPILNPTQMPCHWAWVLKIQNLK</sequence>
<dbReference type="InterPro" id="IPR031919">
    <property type="entry name" value="Fucosidase_C"/>
</dbReference>
<dbReference type="InterPro" id="IPR017853">
    <property type="entry name" value="GH"/>
</dbReference>
<evidence type="ECO:0000256" key="9">
    <source>
        <dbReference type="ARBA" id="ARBA00023180"/>
    </source>
</evidence>
<comment type="catalytic activity">
    <reaction evidence="1">
        <text>a neolactoside IV(2)-alpha-Fuc-nLc4Cer(d18:1(4E)) + H2O = a neolactoside nLc4Cer(d18:1(4E)) + L-fucose</text>
        <dbReference type="Rhea" id="RHEA:48224"/>
        <dbReference type="ChEBI" id="CHEBI:2181"/>
        <dbReference type="ChEBI" id="CHEBI:15377"/>
        <dbReference type="ChEBI" id="CHEBI:17006"/>
        <dbReference type="ChEBI" id="CHEBI:28691"/>
    </reaction>
    <physiologicalReaction direction="left-to-right" evidence="1">
        <dbReference type="Rhea" id="RHEA:48225"/>
    </physiologicalReaction>
</comment>
<organism evidence="13 14">
    <name type="scientific">Acanthaster planci</name>
    <name type="common">Crown-of-thorns starfish</name>
    <dbReference type="NCBI Taxonomy" id="133434"/>
    <lineage>
        <taxon>Eukaryota</taxon>
        <taxon>Metazoa</taxon>
        <taxon>Echinodermata</taxon>
        <taxon>Eleutherozoa</taxon>
        <taxon>Asterozoa</taxon>
        <taxon>Asteroidea</taxon>
        <taxon>Valvatacea</taxon>
        <taxon>Valvatida</taxon>
        <taxon>Acanthasteridae</taxon>
        <taxon>Acanthaster</taxon>
    </lineage>
</organism>
<keyword evidence="7" id="KW-0732">Signal</keyword>
<dbReference type="InterPro" id="IPR016286">
    <property type="entry name" value="FUC_metazoa-typ"/>
</dbReference>
<dbReference type="InterPro" id="IPR013780">
    <property type="entry name" value="Glyco_hydro_b"/>
</dbReference>
<evidence type="ECO:0000256" key="8">
    <source>
        <dbReference type="ARBA" id="ARBA00022801"/>
    </source>
</evidence>
<evidence type="ECO:0000256" key="3">
    <source>
        <dbReference type="ARBA" id="ARBA00004071"/>
    </source>
</evidence>
<dbReference type="InterPro" id="IPR000933">
    <property type="entry name" value="Glyco_hydro_29"/>
</dbReference>
<protein>
    <recommendedName>
        <fullName evidence="6">alpha-L-fucosidase</fullName>
        <ecNumber evidence="6">3.2.1.51</ecNumber>
    </recommendedName>
</protein>
<dbReference type="Gene3D" id="2.60.40.1180">
    <property type="entry name" value="Golgi alpha-mannosidase II"/>
    <property type="match status" value="1"/>
</dbReference>
<dbReference type="GO" id="GO:0005764">
    <property type="term" value="C:lysosome"/>
    <property type="evidence" value="ECO:0007669"/>
    <property type="project" value="TreeGrafter"/>
</dbReference>
<comment type="catalytic activity">
    <reaction evidence="2">
        <text>a neolactoside IV(2)-alpha-Fuc-nLc4Cer(d18:0) + H2O = a neolactoside nLc4Cer(d18:0) + L-fucose</text>
        <dbReference type="Rhea" id="RHEA:49308"/>
        <dbReference type="ChEBI" id="CHEBI:2181"/>
        <dbReference type="ChEBI" id="CHEBI:15377"/>
        <dbReference type="ChEBI" id="CHEBI:91119"/>
        <dbReference type="ChEBI" id="CHEBI:91121"/>
    </reaction>
    <physiologicalReaction direction="left-to-right" evidence="2">
        <dbReference type="Rhea" id="RHEA:49309"/>
    </physiologicalReaction>
</comment>
<evidence type="ECO:0000256" key="5">
    <source>
        <dbReference type="ARBA" id="ARBA00011881"/>
    </source>
</evidence>